<feature type="transmembrane region" description="Helical" evidence="7">
    <location>
        <begin position="295"/>
        <end position="314"/>
    </location>
</feature>
<dbReference type="Pfam" id="PF01490">
    <property type="entry name" value="Aa_trans"/>
    <property type="match status" value="1"/>
</dbReference>
<evidence type="ECO:0000313" key="9">
    <source>
        <dbReference type="EMBL" id="CCC71150.1"/>
    </source>
</evidence>
<comment type="subcellular location">
    <subcellularLocation>
        <location evidence="1">Vacuole membrane</location>
        <topology evidence="1">Multi-pass membrane protein</topology>
    </subcellularLocation>
</comment>
<dbReference type="KEGG" id="ncs:NCAS_0G02630"/>
<feature type="domain" description="Amino acid transporter transmembrane" evidence="8">
    <location>
        <begin position="290"/>
        <end position="702"/>
    </location>
</feature>
<dbReference type="OrthoDB" id="1684102at2759"/>
<dbReference type="PANTHER" id="PTHR22950">
    <property type="entry name" value="AMINO ACID TRANSPORTER"/>
    <property type="match status" value="1"/>
</dbReference>
<feature type="transmembrane region" description="Helical" evidence="7">
    <location>
        <begin position="406"/>
        <end position="423"/>
    </location>
</feature>
<evidence type="ECO:0000256" key="3">
    <source>
        <dbReference type="ARBA" id="ARBA00022554"/>
    </source>
</evidence>
<dbReference type="EMBL" id="HE576758">
    <property type="protein sequence ID" value="CCC71150.1"/>
    <property type="molecule type" value="Genomic_DNA"/>
</dbReference>
<evidence type="ECO:0000313" key="10">
    <source>
        <dbReference type="Proteomes" id="UP000001640"/>
    </source>
</evidence>
<dbReference type="Proteomes" id="UP000001640">
    <property type="component" value="Chromosome 7"/>
</dbReference>
<name>G0VIB5_NAUCA</name>
<dbReference type="GO" id="GO:0005302">
    <property type="term" value="F:L-tyrosine transmembrane transporter activity"/>
    <property type="evidence" value="ECO:0007669"/>
    <property type="project" value="TreeGrafter"/>
</dbReference>
<dbReference type="InterPro" id="IPR013057">
    <property type="entry name" value="AA_transpt_TM"/>
</dbReference>
<evidence type="ECO:0000259" key="8">
    <source>
        <dbReference type="Pfam" id="PF01490"/>
    </source>
</evidence>
<dbReference type="OMA" id="YWCYYIL"/>
<gene>
    <name evidence="9" type="primary">NCAS0G02630</name>
    <name evidence="9" type="ordered locus">NCAS_0G02630</name>
</gene>
<evidence type="ECO:0000256" key="1">
    <source>
        <dbReference type="ARBA" id="ARBA00004128"/>
    </source>
</evidence>
<feature type="transmembrane region" description="Helical" evidence="7">
    <location>
        <begin position="681"/>
        <end position="699"/>
    </location>
</feature>
<reference evidence="9 10" key="1">
    <citation type="journal article" date="2011" name="Proc. Natl. Acad. Sci. U.S.A.">
        <title>Evolutionary erosion of yeast sex chromosomes by mating-type switching accidents.</title>
        <authorList>
            <person name="Gordon J.L."/>
            <person name="Armisen D."/>
            <person name="Proux-Wera E."/>
            <person name="Oheigeartaigh S.S."/>
            <person name="Byrne K.P."/>
            <person name="Wolfe K.H."/>
        </authorList>
    </citation>
    <scope>NUCLEOTIDE SEQUENCE [LARGE SCALE GENOMIC DNA]</scope>
    <source>
        <strain evidence="10">ATCC 76901 / BCRC 22586 / CBS 4309 / NBRC 1992 / NRRL Y-12630</strain>
    </source>
</reference>
<dbReference type="PANTHER" id="PTHR22950:SF666">
    <property type="entry name" value="VACUOLAR AMINO ACID TRANSPORTER 4"/>
    <property type="match status" value="1"/>
</dbReference>
<feature type="transmembrane region" description="Helical" evidence="7">
    <location>
        <begin position="320"/>
        <end position="340"/>
    </location>
</feature>
<dbReference type="HOGENOM" id="CLU_009646_3_2_1"/>
<dbReference type="GeneID" id="96904815"/>
<keyword evidence="6 7" id="KW-0472">Membrane</keyword>
<reference key="2">
    <citation type="submission" date="2011-08" db="EMBL/GenBank/DDBJ databases">
        <title>Genome sequence of Naumovozyma castellii.</title>
        <authorList>
            <person name="Gordon J.L."/>
            <person name="Armisen D."/>
            <person name="Proux-Wera E."/>
            <person name="OhEigeartaigh S.S."/>
            <person name="Byrne K.P."/>
            <person name="Wolfe K.H."/>
        </authorList>
    </citation>
    <scope>NUCLEOTIDE SEQUENCE</scope>
    <source>
        <strain>Type strain:CBS 4309</strain>
    </source>
</reference>
<dbReference type="STRING" id="1064592.G0VIB5"/>
<dbReference type="AlphaFoldDB" id="G0VIB5"/>
<feature type="transmembrane region" description="Helical" evidence="7">
    <location>
        <begin position="641"/>
        <end position="660"/>
    </location>
</feature>
<evidence type="ECO:0000256" key="6">
    <source>
        <dbReference type="ARBA" id="ARBA00023136"/>
    </source>
</evidence>
<dbReference type="eggNOG" id="KOG1304">
    <property type="taxonomic scope" value="Eukaryota"/>
</dbReference>
<dbReference type="RefSeq" id="XP_003677502.1">
    <property type="nucleotide sequence ID" value="XM_003677454.1"/>
</dbReference>
<feature type="transmembrane region" description="Helical" evidence="7">
    <location>
        <begin position="508"/>
        <end position="529"/>
    </location>
</feature>
<evidence type="ECO:0000256" key="4">
    <source>
        <dbReference type="ARBA" id="ARBA00022692"/>
    </source>
</evidence>
<keyword evidence="5 7" id="KW-1133">Transmembrane helix</keyword>
<feature type="transmembrane region" description="Helical" evidence="7">
    <location>
        <begin position="617"/>
        <end position="635"/>
    </location>
</feature>
<proteinExistence type="inferred from homology"/>
<keyword evidence="3" id="KW-0926">Vacuole</keyword>
<evidence type="ECO:0000256" key="7">
    <source>
        <dbReference type="SAM" id="Phobius"/>
    </source>
</evidence>
<feature type="transmembrane region" description="Helical" evidence="7">
    <location>
        <begin position="435"/>
        <end position="456"/>
    </location>
</feature>
<feature type="transmembrane region" description="Helical" evidence="7">
    <location>
        <begin position="549"/>
        <end position="571"/>
    </location>
</feature>
<protein>
    <recommendedName>
        <fullName evidence="8">Amino acid transporter transmembrane domain-containing protein</fullName>
    </recommendedName>
</protein>
<organism evidence="9 10">
    <name type="scientific">Naumovozyma castellii</name>
    <name type="common">Yeast</name>
    <name type="synonym">Saccharomyces castellii</name>
    <dbReference type="NCBI Taxonomy" id="27288"/>
    <lineage>
        <taxon>Eukaryota</taxon>
        <taxon>Fungi</taxon>
        <taxon>Dikarya</taxon>
        <taxon>Ascomycota</taxon>
        <taxon>Saccharomycotina</taxon>
        <taxon>Saccharomycetes</taxon>
        <taxon>Saccharomycetales</taxon>
        <taxon>Saccharomycetaceae</taxon>
        <taxon>Naumovozyma</taxon>
    </lineage>
</organism>
<dbReference type="FunCoup" id="G0VIB5">
    <property type="interactions" value="625"/>
</dbReference>
<dbReference type="InParanoid" id="G0VIB5"/>
<feature type="transmembrane region" description="Helical" evidence="7">
    <location>
        <begin position="366"/>
        <end position="386"/>
    </location>
</feature>
<dbReference type="GO" id="GO:0005774">
    <property type="term" value="C:vacuolar membrane"/>
    <property type="evidence" value="ECO:0007669"/>
    <property type="project" value="UniProtKB-SubCell"/>
</dbReference>
<keyword evidence="10" id="KW-1185">Reference proteome</keyword>
<sequence length="705" mass="78623">MNNQSKTQSSSSRNVAIPVIKCTSEQNGLGTSINRKSSMAQSLKPSLAASVDSHVLIDINSPNFRTGKNIKEDEIINSLRTSYLSNHFTESSDTSQKEPTSSSYVTALDRIPSNNIELDPNLQKSGGDITREIYRFASSNEPQKMKLAKSLEDVTLSSESRRRESSASGIRIPGGFRREFIVNKIRQGHHQVELKTKDGSASSRDLFYGLNNLENAISDDDNISNIDKVPFLTRNFLEFLYLYGHFAGESFEDDFLPEDEGGFVDERTSLLPSQSRLSRKAIASARGTASDSKTFLLLLKSFIGTGVLFLPGAFHNGGLTFSICMLLFFGIYSYWCYIILTKAKVVTGVSSFGDIGLKLYGPWMKAIILFSLVVTQIGFSAAYMIFTAKNLSPFVENFLRIPDLDLAYLMGLQLLVFIPLSFVRKVSKLSFPSLLANSFIMFGLLIVLFFVNKHLFIDLGMRPADGVILGVNYERWTLFVGTAIFSFEGIGLIIPIQDSMKNPEKFPLVLGLVLITATILFISIATIGYLSYGSSIDVVILLNLPQSNIFVNLIQLFYSLAIMLSTPLQMFPAIKIIESKLFPKFIKVYAKDGNSPGSYELSLNSGKLNWKVKWLKNFVRSIIVTLVVLIAYLEVENLDKVVSIIGSLACIPLVYIYPPLLHLRSHSIPFSVNQKVKWRVLFDYLLVGFGTVSMFYTSYQSIFSN</sequence>
<evidence type="ECO:0000256" key="5">
    <source>
        <dbReference type="ARBA" id="ARBA00022989"/>
    </source>
</evidence>
<keyword evidence="4 7" id="KW-0812">Transmembrane</keyword>
<evidence type="ECO:0000256" key="2">
    <source>
        <dbReference type="ARBA" id="ARBA00008066"/>
    </source>
</evidence>
<comment type="similarity">
    <text evidence="2">Belongs to the amino acid/polyamine transporter 2 family.</text>
</comment>
<feature type="transmembrane region" description="Helical" evidence="7">
    <location>
        <begin position="476"/>
        <end position="496"/>
    </location>
</feature>
<accession>G0VIB5</accession>